<dbReference type="Proteomes" id="UP000185766">
    <property type="component" value="Unassembled WGS sequence"/>
</dbReference>
<evidence type="ECO:0000256" key="2">
    <source>
        <dbReference type="ARBA" id="ARBA00022729"/>
    </source>
</evidence>
<feature type="chain" id="PRO_5010267558" evidence="3">
    <location>
        <begin position="21"/>
        <end position="272"/>
    </location>
</feature>
<keyword evidence="6" id="KW-1185">Reference proteome</keyword>
<dbReference type="PANTHER" id="PTHR35936:SF6">
    <property type="entry name" value="AMINO ACID ABC TRANSPORTER SUBSTRATE-BINDING PAAT FAMILY PROTEIN"/>
    <property type="match status" value="1"/>
</dbReference>
<dbReference type="RefSeq" id="WP_074869686.1">
    <property type="nucleotide sequence ID" value="NZ_FOAS01000014.1"/>
</dbReference>
<feature type="domain" description="Solute-binding protein family 3/N-terminal" evidence="4">
    <location>
        <begin position="27"/>
        <end position="253"/>
    </location>
</feature>
<reference evidence="5 6" key="1">
    <citation type="submission" date="2016-10" db="EMBL/GenBank/DDBJ databases">
        <authorList>
            <person name="de Groot N.N."/>
        </authorList>
    </citation>
    <scope>NUCLEOTIDE SEQUENCE [LARGE SCALE GENOMIC DNA]</scope>
    <source>
        <strain evidence="5 6">JCM 19513</strain>
    </source>
</reference>
<organism evidence="5 6">
    <name type="scientific">Atopomonas hussainii</name>
    <dbReference type="NCBI Taxonomy" id="1429083"/>
    <lineage>
        <taxon>Bacteria</taxon>
        <taxon>Pseudomonadati</taxon>
        <taxon>Pseudomonadota</taxon>
        <taxon>Gammaproteobacteria</taxon>
        <taxon>Pseudomonadales</taxon>
        <taxon>Pseudomonadaceae</taxon>
        <taxon>Atopomonas</taxon>
    </lineage>
</organism>
<dbReference type="SMART" id="SM00062">
    <property type="entry name" value="PBPb"/>
    <property type="match status" value="1"/>
</dbReference>
<dbReference type="EMBL" id="FOAS01000014">
    <property type="protein sequence ID" value="SEL56739.1"/>
    <property type="molecule type" value="Genomic_DNA"/>
</dbReference>
<evidence type="ECO:0000259" key="4">
    <source>
        <dbReference type="SMART" id="SM00062"/>
    </source>
</evidence>
<protein>
    <submittedName>
        <fullName evidence="5">Polar amino acid transport system substrate-binding protein</fullName>
    </submittedName>
</protein>
<evidence type="ECO:0000313" key="6">
    <source>
        <dbReference type="Proteomes" id="UP000185766"/>
    </source>
</evidence>
<evidence type="ECO:0000256" key="3">
    <source>
        <dbReference type="SAM" id="SignalP"/>
    </source>
</evidence>
<gene>
    <name evidence="5" type="ORF">SAMN05216214_11458</name>
</gene>
<dbReference type="SUPFAM" id="SSF53850">
    <property type="entry name" value="Periplasmic binding protein-like II"/>
    <property type="match status" value="1"/>
</dbReference>
<evidence type="ECO:0000256" key="1">
    <source>
        <dbReference type="ARBA" id="ARBA00010333"/>
    </source>
</evidence>
<accession>A0A1H7R9A9</accession>
<name>A0A1H7R9A9_9GAMM</name>
<feature type="signal peptide" evidence="3">
    <location>
        <begin position="1"/>
        <end position="20"/>
    </location>
</feature>
<sequence>MLKSGLVLLGALCVSWSLQAAEHRCEQLLLTGNPEYPPYLWRDPQQPQQLIGANADLAKRIGLELGIKVQVLYTGPWSRAQQEVKSGRYDMLAGAFLTAERLGWMDYVYPAFLSATSVVWQRKEADWPYLGWESLRNRKGATVVNNSFGQAFDRFAEDFLTVEEVPALDQALGMLLRGRIDYVLYERYPAQAHVDKQGFTGQIEAQDPAISAEGLYLTLSHTSPCNTPTLRGQLAQVMLRLAGSGVPEELLAINAARWREQQRNHIAPKESP</sequence>
<dbReference type="PANTHER" id="PTHR35936">
    <property type="entry name" value="MEMBRANE-BOUND LYTIC MUREIN TRANSGLYCOSYLASE F"/>
    <property type="match status" value="1"/>
</dbReference>
<proteinExistence type="inferred from homology"/>
<dbReference type="Gene3D" id="3.40.190.10">
    <property type="entry name" value="Periplasmic binding protein-like II"/>
    <property type="match status" value="2"/>
</dbReference>
<evidence type="ECO:0000313" key="5">
    <source>
        <dbReference type="EMBL" id="SEL56739.1"/>
    </source>
</evidence>
<dbReference type="Pfam" id="PF00497">
    <property type="entry name" value="SBP_bac_3"/>
    <property type="match status" value="1"/>
</dbReference>
<dbReference type="InterPro" id="IPR001638">
    <property type="entry name" value="Solute-binding_3/MltF_N"/>
</dbReference>
<dbReference type="STRING" id="1429083.GCA_001885685_03191"/>
<dbReference type="AlphaFoldDB" id="A0A1H7R9A9"/>
<keyword evidence="2 3" id="KW-0732">Signal</keyword>
<comment type="similarity">
    <text evidence="1">Belongs to the bacterial solute-binding protein 3 family.</text>
</comment>